<name>A0A1L7AB25_9PROT</name>
<organism evidence="3 4">
    <name type="scientific">Roseomonas gilardii</name>
    <dbReference type="NCBI Taxonomy" id="257708"/>
    <lineage>
        <taxon>Bacteria</taxon>
        <taxon>Pseudomonadati</taxon>
        <taxon>Pseudomonadota</taxon>
        <taxon>Alphaproteobacteria</taxon>
        <taxon>Acetobacterales</taxon>
        <taxon>Roseomonadaceae</taxon>
        <taxon>Roseomonas</taxon>
    </lineage>
</organism>
<dbReference type="PANTHER" id="PTHR30535:SF34">
    <property type="entry name" value="MOLYBDATE-BINDING PROTEIN MOLA"/>
    <property type="match status" value="1"/>
</dbReference>
<keyword evidence="1" id="KW-0732">Signal</keyword>
<proteinExistence type="predicted"/>
<feature type="signal peptide" evidence="1">
    <location>
        <begin position="1"/>
        <end position="26"/>
    </location>
</feature>
<dbReference type="RefSeq" id="WP_075796961.1">
    <property type="nucleotide sequence ID" value="NZ_CP015583.1"/>
</dbReference>
<dbReference type="CDD" id="cd01139">
    <property type="entry name" value="TroA_f"/>
    <property type="match status" value="1"/>
</dbReference>
<dbReference type="EMBL" id="CP015583">
    <property type="protein sequence ID" value="APT56004.1"/>
    <property type="molecule type" value="Genomic_DNA"/>
</dbReference>
<evidence type="ECO:0000259" key="2">
    <source>
        <dbReference type="PROSITE" id="PS50983"/>
    </source>
</evidence>
<reference evidence="3 4" key="1">
    <citation type="submission" date="2016-05" db="EMBL/GenBank/DDBJ databases">
        <title>Complete Genome and Methylome Analysis of Psychrotrophic Bacterial Isolates from Antarctic Lake Untersee.</title>
        <authorList>
            <person name="Fomenkov A."/>
            <person name="Akimov V.N."/>
            <person name="Vasilyeva L.V."/>
            <person name="Andersen D."/>
            <person name="Vincze T."/>
            <person name="Roberts R.J."/>
        </authorList>
    </citation>
    <scope>NUCLEOTIDE SEQUENCE [LARGE SCALE GENOMIC DNA]</scope>
    <source>
        <strain evidence="3 4">U14-5</strain>
    </source>
</reference>
<sequence length="376" mass="41359">MSSAVLTKRSLLALAGSALLPMTSRAAQGVDIRDIAGRDVRLAGPARRMILGEGRQMYLVAALETADPFARVVGWRDDFRKADLDGYGAYLRRYPQIERLPTFGGAKEGTFDVEQAIGLKPDVVVMNLESKPATDGQGLIEKLGAVGIPVVFIDFRERPFEHAERSIAIMGQVMGLEARAAELIVFRRAEMEKVTGRLAGFAGHRPRVMVERAAGYDETCCMSFGDENFGRMVTVAGGENIASRLIPGTFGVINPEQVIAAEPEVVVVTGSNWVLYAPDGQWVGVGPGADPAQARAKLARLMERPAYRTQAAVRARRVHAIWHQFYDSPYQFVAVQALAKWLHPELFADLDPDATFRAFHERFLPVPYQPGYWASL</sequence>
<dbReference type="PANTHER" id="PTHR30535">
    <property type="entry name" value="VITAMIN B12-BINDING PROTEIN"/>
    <property type="match status" value="1"/>
</dbReference>
<feature type="chain" id="PRO_5012476455" evidence="1">
    <location>
        <begin position="27"/>
        <end position="376"/>
    </location>
</feature>
<dbReference type="Gene3D" id="3.40.50.1980">
    <property type="entry name" value="Nitrogenase molybdenum iron protein domain"/>
    <property type="match status" value="2"/>
</dbReference>
<dbReference type="STRING" id="257708.RGI145_01615"/>
<dbReference type="Proteomes" id="UP000185494">
    <property type="component" value="Chromosome 1"/>
</dbReference>
<accession>A0A1L7AB25</accession>
<dbReference type="InterPro" id="IPR050902">
    <property type="entry name" value="ABC_Transporter_SBP"/>
</dbReference>
<evidence type="ECO:0000256" key="1">
    <source>
        <dbReference type="SAM" id="SignalP"/>
    </source>
</evidence>
<protein>
    <submittedName>
        <fullName evidence="3">ABC transporter substrate-binding protein</fullName>
    </submittedName>
</protein>
<evidence type="ECO:0000313" key="4">
    <source>
        <dbReference type="Proteomes" id="UP000185494"/>
    </source>
</evidence>
<dbReference type="SUPFAM" id="SSF53807">
    <property type="entry name" value="Helical backbone' metal receptor"/>
    <property type="match status" value="1"/>
</dbReference>
<dbReference type="AlphaFoldDB" id="A0A1L7AB25"/>
<dbReference type="PROSITE" id="PS50983">
    <property type="entry name" value="FE_B12_PBP"/>
    <property type="match status" value="1"/>
</dbReference>
<gene>
    <name evidence="3" type="ORF">RGI145_01615</name>
</gene>
<feature type="domain" description="Fe/B12 periplasmic-binding" evidence="2">
    <location>
        <begin position="48"/>
        <end position="350"/>
    </location>
</feature>
<dbReference type="InterPro" id="IPR002491">
    <property type="entry name" value="ABC_transptr_periplasmic_BD"/>
</dbReference>
<dbReference type="Pfam" id="PF01497">
    <property type="entry name" value="Peripla_BP_2"/>
    <property type="match status" value="1"/>
</dbReference>
<evidence type="ECO:0000313" key="3">
    <source>
        <dbReference type="EMBL" id="APT56004.1"/>
    </source>
</evidence>
<dbReference type="KEGG" id="rgi:RGI145_01615"/>